<gene>
    <name evidence="2" type="ORF">SAMD00023353_2900900</name>
</gene>
<dbReference type="EMBL" id="DF977474">
    <property type="protein sequence ID" value="GAP88411.2"/>
    <property type="molecule type" value="Genomic_DNA"/>
</dbReference>
<evidence type="ECO:0000256" key="1">
    <source>
        <dbReference type="SAM" id="MobiDB-lite"/>
    </source>
</evidence>
<dbReference type="InterPro" id="IPR035979">
    <property type="entry name" value="RBD_domain_sf"/>
</dbReference>
<dbReference type="Proteomes" id="UP000054516">
    <property type="component" value="Unassembled WGS sequence"/>
</dbReference>
<accession>A0A1W2TJL1</accession>
<reference evidence="2" key="1">
    <citation type="submission" date="2016-03" db="EMBL/GenBank/DDBJ databases">
        <title>Draft genome sequence of Rosellinia necatrix.</title>
        <authorList>
            <person name="Kanematsu S."/>
        </authorList>
    </citation>
    <scope>NUCLEOTIDE SEQUENCE [LARGE SCALE GENOMIC DNA]</scope>
    <source>
        <strain evidence="2">W97</strain>
    </source>
</reference>
<feature type="region of interest" description="Disordered" evidence="1">
    <location>
        <begin position="1"/>
        <end position="87"/>
    </location>
</feature>
<dbReference type="GO" id="GO:0003676">
    <property type="term" value="F:nucleic acid binding"/>
    <property type="evidence" value="ECO:0007669"/>
    <property type="project" value="InterPro"/>
</dbReference>
<dbReference type="SUPFAM" id="SSF54928">
    <property type="entry name" value="RNA-binding domain, RBD"/>
    <property type="match status" value="1"/>
</dbReference>
<organism evidence="2">
    <name type="scientific">Rosellinia necatrix</name>
    <name type="common">White root-rot fungus</name>
    <dbReference type="NCBI Taxonomy" id="77044"/>
    <lineage>
        <taxon>Eukaryota</taxon>
        <taxon>Fungi</taxon>
        <taxon>Dikarya</taxon>
        <taxon>Ascomycota</taxon>
        <taxon>Pezizomycotina</taxon>
        <taxon>Sordariomycetes</taxon>
        <taxon>Xylariomycetidae</taxon>
        <taxon>Xylariales</taxon>
        <taxon>Xylariaceae</taxon>
        <taxon>Rosellinia</taxon>
    </lineage>
</organism>
<evidence type="ECO:0000313" key="3">
    <source>
        <dbReference type="Proteomes" id="UP000054516"/>
    </source>
</evidence>
<protein>
    <recommendedName>
        <fullName evidence="4">RRM domain-containing protein</fullName>
    </recommendedName>
</protein>
<keyword evidence="3" id="KW-1185">Reference proteome</keyword>
<evidence type="ECO:0008006" key="4">
    <source>
        <dbReference type="Google" id="ProtNLM"/>
    </source>
</evidence>
<proteinExistence type="predicted"/>
<dbReference type="AlphaFoldDB" id="A0A1W2TJL1"/>
<feature type="compositionally biased region" description="Acidic residues" evidence="1">
    <location>
        <begin position="53"/>
        <end position="71"/>
    </location>
</feature>
<dbReference type="OrthoDB" id="3508416at2759"/>
<name>A0A1W2TJL1_ROSNE</name>
<evidence type="ECO:0000313" key="2">
    <source>
        <dbReference type="EMBL" id="GAP88411.2"/>
    </source>
</evidence>
<sequence length="280" mass="30852">MFHHTSQSVEPLANDRNEWTWHFGGGMSNPSSNGVPRASSEDEPMPRGGNEVESPEEIGSESEYWSVDEEPPSPSGEYEGPIPPHGHVTAHSKSGVMVLVYPLPSAITYPALFDVLRGCGFVTSCDIRPISNYSTGVCMAEVEFSNIQGARRLCQSAREKRFSALPWRPNVDLLSQSVAKPAPPRSRVLRIQGPKSIVNQRVLVAILASTVDSEPDDSQMRFPATTQGRTSYRDIRPGVLTIEFNSTSEASKARDILLRDLKGVVSAEYELYSCGLWRED</sequence>